<proteinExistence type="predicted"/>
<reference evidence="1" key="1">
    <citation type="journal article" date="2021" name="Genome Biol. Evol.">
        <title>A High-Quality Reference Genome for a Parasitic Bivalve with Doubly Uniparental Inheritance (Bivalvia: Unionida).</title>
        <authorList>
            <person name="Smith C.H."/>
        </authorList>
    </citation>
    <scope>NUCLEOTIDE SEQUENCE</scope>
    <source>
        <strain evidence="1">CHS0354</strain>
    </source>
</reference>
<keyword evidence="2" id="KW-1185">Reference proteome</keyword>
<name>A0AAE0SEW9_9BIVA</name>
<evidence type="ECO:0000313" key="2">
    <source>
        <dbReference type="Proteomes" id="UP001195483"/>
    </source>
</evidence>
<gene>
    <name evidence="1" type="ORF">CHS0354_011755</name>
</gene>
<evidence type="ECO:0000313" key="1">
    <source>
        <dbReference type="EMBL" id="KAK3590418.1"/>
    </source>
</evidence>
<protein>
    <submittedName>
        <fullName evidence="1">Uncharacterized protein</fullName>
    </submittedName>
</protein>
<dbReference type="EMBL" id="JAEAOA010000717">
    <property type="protein sequence ID" value="KAK3590418.1"/>
    <property type="molecule type" value="Genomic_DNA"/>
</dbReference>
<comment type="caution">
    <text evidence="1">The sequence shown here is derived from an EMBL/GenBank/DDBJ whole genome shotgun (WGS) entry which is preliminary data.</text>
</comment>
<reference evidence="1" key="2">
    <citation type="journal article" date="2021" name="Genome Biol. Evol.">
        <title>Developing a high-quality reference genome for a parasitic bivalve with doubly uniparental inheritance (Bivalvia: Unionida).</title>
        <authorList>
            <person name="Smith C.H."/>
        </authorList>
    </citation>
    <scope>NUCLEOTIDE SEQUENCE</scope>
    <source>
        <strain evidence="1">CHS0354</strain>
        <tissue evidence="1">Mantle</tissue>
    </source>
</reference>
<dbReference type="AlphaFoldDB" id="A0AAE0SEW9"/>
<organism evidence="1 2">
    <name type="scientific">Potamilus streckersoni</name>
    <dbReference type="NCBI Taxonomy" id="2493646"/>
    <lineage>
        <taxon>Eukaryota</taxon>
        <taxon>Metazoa</taxon>
        <taxon>Spiralia</taxon>
        <taxon>Lophotrochozoa</taxon>
        <taxon>Mollusca</taxon>
        <taxon>Bivalvia</taxon>
        <taxon>Autobranchia</taxon>
        <taxon>Heteroconchia</taxon>
        <taxon>Palaeoheterodonta</taxon>
        <taxon>Unionida</taxon>
        <taxon>Unionoidea</taxon>
        <taxon>Unionidae</taxon>
        <taxon>Ambleminae</taxon>
        <taxon>Lampsilini</taxon>
        <taxon>Potamilus</taxon>
    </lineage>
</organism>
<dbReference type="Proteomes" id="UP001195483">
    <property type="component" value="Unassembled WGS sequence"/>
</dbReference>
<sequence>MRSQTLNPVKIAMTKCNTKFMKKRVQNPPNFHKVIQSLQLQPTLTLQAQPRKYSDPTPWHNSTPQINLNLRKHGYKYINPWKLLTIIQHLLANQYIEHTLIYTDRSRDTSNNRTTAAFVVPSIQHKIIARLPNGCSLYTAELWALHGNDLTDQAAKKGLHQLNITKLTTRQGKSTVLFVPTSTTSGHYNEKTAQTTQ</sequence>
<reference evidence="1" key="3">
    <citation type="submission" date="2023-05" db="EMBL/GenBank/DDBJ databases">
        <authorList>
            <person name="Smith C.H."/>
        </authorList>
    </citation>
    <scope>NUCLEOTIDE SEQUENCE</scope>
    <source>
        <strain evidence="1">CHS0354</strain>
        <tissue evidence="1">Mantle</tissue>
    </source>
</reference>
<accession>A0AAE0SEW9</accession>